<dbReference type="Proteomes" id="UP001219525">
    <property type="component" value="Unassembled WGS sequence"/>
</dbReference>
<evidence type="ECO:0000313" key="4">
    <source>
        <dbReference type="Proteomes" id="UP001219525"/>
    </source>
</evidence>
<keyword evidence="2" id="KW-0732">Signal</keyword>
<reference evidence="3" key="1">
    <citation type="submission" date="2023-03" db="EMBL/GenBank/DDBJ databases">
        <title>Massive genome expansion in bonnet fungi (Mycena s.s.) driven by repeated elements and novel gene families across ecological guilds.</title>
        <authorList>
            <consortium name="Lawrence Berkeley National Laboratory"/>
            <person name="Harder C.B."/>
            <person name="Miyauchi S."/>
            <person name="Viragh M."/>
            <person name="Kuo A."/>
            <person name="Thoen E."/>
            <person name="Andreopoulos B."/>
            <person name="Lu D."/>
            <person name="Skrede I."/>
            <person name="Drula E."/>
            <person name="Henrissat B."/>
            <person name="Morin E."/>
            <person name="Kohler A."/>
            <person name="Barry K."/>
            <person name="LaButti K."/>
            <person name="Morin E."/>
            <person name="Salamov A."/>
            <person name="Lipzen A."/>
            <person name="Mereny Z."/>
            <person name="Hegedus B."/>
            <person name="Baldrian P."/>
            <person name="Stursova M."/>
            <person name="Weitz H."/>
            <person name="Taylor A."/>
            <person name="Grigoriev I.V."/>
            <person name="Nagy L.G."/>
            <person name="Martin F."/>
            <person name="Kauserud H."/>
        </authorList>
    </citation>
    <scope>NUCLEOTIDE SEQUENCE</scope>
    <source>
        <strain evidence="3">9144</strain>
    </source>
</reference>
<name>A0AAD6Y7Q7_9AGAR</name>
<gene>
    <name evidence="3" type="ORF">GGX14DRAFT_568478</name>
</gene>
<organism evidence="3 4">
    <name type="scientific">Mycena pura</name>
    <dbReference type="NCBI Taxonomy" id="153505"/>
    <lineage>
        <taxon>Eukaryota</taxon>
        <taxon>Fungi</taxon>
        <taxon>Dikarya</taxon>
        <taxon>Basidiomycota</taxon>
        <taxon>Agaricomycotina</taxon>
        <taxon>Agaricomycetes</taxon>
        <taxon>Agaricomycetidae</taxon>
        <taxon>Agaricales</taxon>
        <taxon>Marasmiineae</taxon>
        <taxon>Mycenaceae</taxon>
        <taxon>Mycena</taxon>
    </lineage>
</organism>
<comment type="caution">
    <text evidence="3">The sequence shown here is derived from an EMBL/GenBank/DDBJ whole genome shotgun (WGS) entry which is preliminary data.</text>
</comment>
<accession>A0AAD6Y7Q7</accession>
<evidence type="ECO:0000256" key="1">
    <source>
        <dbReference type="SAM" id="MobiDB-lite"/>
    </source>
</evidence>
<evidence type="ECO:0000313" key="3">
    <source>
        <dbReference type="EMBL" id="KAJ7206020.1"/>
    </source>
</evidence>
<feature type="signal peptide" evidence="2">
    <location>
        <begin position="1"/>
        <end position="33"/>
    </location>
</feature>
<proteinExistence type="predicted"/>
<protein>
    <submittedName>
        <fullName evidence="3">Uncharacterized protein</fullName>
    </submittedName>
</protein>
<dbReference type="EMBL" id="JARJCW010000041">
    <property type="protein sequence ID" value="KAJ7206020.1"/>
    <property type="molecule type" value="Genomic_DNA"/>
</dbReference>
<feature type="chain" id="PRO_5041900340" evidence="2">
    <location>
        <begin position="34"/>
        <end position="272"/>
    </location>
</feature>
<evidence type="ECO:0000256" key="2">
    <source>
        <dbReference type="SAM" id="SignalP"/>
    </source>
</evidence>
<dbReference type="AlphaFoldDB" id="A0AAD6Y7Q7"/>
<feature type="region of interest" description="Disordered" evidence="1">
    <location>
        <begin position="172"/>
        <end position="207"/>
    </location>
</feature>
<keyword evidence="4" id="KW-1185">Reference proteome</keyword>
<sequence>MSTYSSSLPVCALLLLPSHLLLLLPMASRSFLAHNPAPEPPQHLAASPLGDWQAAAAAGRHLLSLRLGRIHIEKQAVDGSFSVLIVLGPIPADPQLHGARDILRCNPHFHGAPRFDSVIYDDDESPLPLGEIHFIFRCHLRSDATLDLVQPFRGTTLQLKHRSSMRITYSSNRHGPVRKLPLRTSSSRVHAPQRRDRRAGCPPPPREGRGLLSLKSWSCASCRCSLARGRECCGADVPSLEVVVRSTRARLEPGAHGTPQYLPPFYHGWTAV</sequence>